<keyword evidence="3" id="KW-0238">DNA-binding</keyword>
<feature type="active site" description="O-(5'-phospho-DNA)-serine intermediate" evidence="5 6">
    <location>
        <position position="10"/>
    </location>
</feature>
<dbReference type="InterPro" id="IPR006119">
    <property type="entry name" value="Resolv_N"/>
</dbReference>
<dbReference type="InterPro" id="IPR006118">
    <property type="entry name" value="Recombinase_CS"/>
</dbReference>
<dbReference type="InterPro" id="IPR050639">
    <property type="entry name" value="SSR_resolvase"/>
</dbReference>
<proteinExistence type="inferred from homology"/>
<comment type="caution">
    <text evidence="8">The sequence shown here is derived from an EMBL/GenBank/DDBJ whole genome shotgun (WGS) entry which is preliminary data.</text>
</comment>
<dbReference type="SUPFAM" id="SSF46689">
    <property type="entry name" value="Homeodomain-like"/>
    <property type="match status" value="1"/>
</dbReference>
<dbReference type="CDD" id="cd03768">
    <property type="entry name" value="SR_ResInv"/>
    <property type="match status" value="1"/>
</dbReference>
<evidence type="ECO:0000313" key="9">
    <source>
        <dbReference type="Proteomes" id="UP000092668"/>
    </source>
</evidence>
<dbReference type="InterPro" id="IPR006120">
    <property type="entry name" value="Resolvase_HTH_dom"/>
</dbReference>
<keyword evidence="2" id="KW-0229">DNA integration</keyword>
<comment type="similarity">
    <text evidence="1">Belongs to the site-specific recombinase resolvase family.</text>
</comment>
<keyword evidence="9" id="KW-1185">Reference proteome</keyword>
<keyword evidence="4" id="KW-0233">DNA recombination</keyword>
<evidence type="ECO:0000256" key="2">
    <source>
        <dbReference type="ARBA" id="ARBA00022908"/>
    </source>
</evidence>
<evidence type="ECO:0000313" key="8">
    <source>
        <dbReference type="EMBL" id="OBY30646.1"/>
    </source>
</evidence>
<evidence type="ECO:0000256" key="4">
    <source>
        <dbReference type="ARBA" id="ARBA00023172"/>
    </source>
</evidence>
<dbReference type="PATRIC" id="fig|354243.3.peg.3368"/>
<gene>
    <name evidence="8" type="ORF">ACT18_16285</name>
</gene>
<name>A0A1B8SD90_9MYCO</name>
<dbReference type="PROSITE" id="PS00398">
    <property type="entry name" value="RECOMBINASES_2"/>
    <property type="match status" value="1"/>
</dbReference>
<dbReference type="PANTHER" id="PTHR30461">
    <property type="entry name" value="DNA-INVERTASE FROM LAMBDOID PROPHAGE"/>
    <property type="match status" value="1"/>
</dbReference>
<dbReference type="EMBL" id="LFOE01000027">
    <property type="protein sequence ID" value="OBY30646.1"/>
    <property type="molecule type" value="Genomic_DNA"/>
</dbReference>
<evidence type="ECO:0000256" key="6">
    <source>
        <dbReference type="PROSITE-ProRule" id="PRU10137"/>
    </source>
</evidence>
<dbReference type="SMART" id="SM00857">
    <property type="entry name" value="Resolvase"/>
    <property type="match status" value="1"/>
</dbReference>
<dbReference type="RefSeq" id="WP_019738131.1">
    <property type="nucleotide sequence ID" value="NZ_LFOE01000027.1"/>
</dbReference>
<organism evidence="8 9">
    <name type="scientific">Mycolicibacter kumamotonensis</name>
    <dbReference type="NCBI Taxonomy" id="354243"/>
    <lineage>
        <taxon>Bacteria</taxon>
        <taxon>Bacillati</taxon>
        <taxon>Actinomycetota</taxon>
        <taxon>Actinomycetes</taxon>
        <taxon>Mycobacteriales</taxon>
        <taxon>Mycobacteriaceae</taxon>
        <taxon>Mycolicibacter</taxon>
    </lineage>
</organism>
<evidence type="ECO:0000256" key="1">
    <source>
        <dbReference type="ARBA" id="ARBA00009913"/>
    </source>
</evidence>
<dbReference type="FunFam" id="3.40.50.1390:FF:000001">
    <property type="entry name" value="DNA recombinase"/>
    <property type="match status" value="1"/>
</dbReference>
<dbReference type="OrthoDB" id="3405463at2"/>
<reference evidence="8 9" key="1">
    <citation type="submission" date="2015-06" db="EMBL/GenBank/DDBJ databases">
        <title>Genome sequence of Mycobacterium kumamotonense strain Roo.</title>
        <authorList>
            <person name="Greninger A.L."/>
            <person name="Cunningham G."/>
            <person name="Miller S."/>
        </authorList>
    </citation>
    <scope>NUCLEOTIDE SEQUENCE [LARGE SCALE GENOMIC DNA]</scope>
    <source>
        <strain evidence="8 9">Roo</strain>
    </source>
</reference>
<evidence type="ECO:0000256" key="3">
    <source>
        <dbReference type="ARBA" id="ARBA00023125"/>
    </source>
</evidence>
<evidence type="ECO:0000256" key="5">
    <source>
        <dbReference type="PIRSR" id="PIRSR606118-50"/>
    </source>
</evidence>
<dbReference type="SUPFAM" id="SSF53041">
    <property type="entry name" value="Resolvase-like"/>
    <property type="match status" value="1"/>
</dbReference>
<dbReference type="AlphaFoldDB" id="A0A1B8SD90"/>
<dbReference type="InterPro" id="IPR009057">
    <property type="entry name" value="Homeodomain-like_sf"/>
</dbReference>
<dbReference type="GO" id="GO:0015074">
    <property type="term" value="P:DNA integration"/>
    <property type="evidence" value="ECO:0007669"/>
    <property type="project" value="UniProtKB-KW"/>
</dbReference>
<dbReference type="PROSITE" id="PS51736">
    <property type="entry name" value="RECOMBINASES_3"/>
    <property type="match status" value="1"/>
</dbReference>
<dbReference type="InterPro" id="IPR036162">
    <property type="entry name" value="Resolvase-like_N_sf"/>
</dbReference>
<dbReference type="Proteomes" id="UP000092668">
    <property type="component" value="Unassembled WGS sequence"/>
</dbReference>
<dbReference type="Pfam" id="PF02796">
    <property type="entry name" value="HTH_7"/>
    <property type="match status" value="1"/>
</dbReference>
<dbReference type="GO" id="GO:0000150">
    <property type="term" value="F:DNA strand exchange activity"/>
    <property type="evidence" value="ECO:0007669"/>
    <property type="project" value="InterPro"/>
</dbReference>
<dbReference type="CDD" id="cd00569">
    <property type="entry name" value="HTH_Hin_like"/>
    <property type="match status" value="1"/>
</dbReference>
<dbReference type="PROSITE" id="PS00397">
    <property type="entry name" value="RECOMBINASES_1"/>
    <property type="match status" value="1"/>
</dbReference>
<dbReference type="GO" id="GO:0003677">
    <property type="term" value="F:DNA binding"/>
    <property type="evidence" value="ECO:0007669"/>
    <property type="project" value="UniProtKB-KW"/>
</dbReference>
<accession>A0A1B8SD90</accession>
<dbReference type="PANTHER" id="PTHR30461:SF2">
    <property type="entry name" value="SERINE RECOMBINASE PINE-RELATED"/>
    <property type="match status" value="1"/>
</dbReference>
<feature type="domain" description="Resolvase/invertase-type recombinase catalytic" evidence="7">
    <location>
        <begin position="2"/>
        <end position="136"/>
    </location>
</feature>
<sequence length="205" mass="22076">MANIGYARVSTADQNMTLQLDALRDAGVDKVFRDQGVSGSSSARPGLDRCLDHLREGDVLMVWKLDRLGRNTQHVLAVIDGLMSRGVGFRSITEGLHTEGAMGKAMLTIMAAFAQLERDTMIERTRAGLAAAAANGRKGGRPRKVDDADASKARSLRDKGITATDIAKMLGVSRATVYRYLSISDSVSVKVPKSFVELPRAKAAE</sequence>
<dbReference type="Pfam" id="PF00239">
    <property type="entry name" value="Resolvase"/>
    <property type="match status" value="1"/>
</dbReference>
<dbReference type="Gene3D" id="1.10.10.60">
    <property type="entry name" value="Homeodomain-like"/>
    <property type="match status" value="1"/>
</dbReference>
<protein>
    <submittedName>
        <fullName evidence="8">Invertase</fullName>
    </submittedName>
</protein>
<dbReference type="Gene3D" id="3.40.50.1390">
    <property type="entry name" value="Resolvase, N-terminal catalytic domain"/>
    <property type="match status" value="1"/>
</dbReference>
<evidence type="ECO:0000259" key="7">
    <source>
        <dbReference type="PROSITE" id="PS51736"/>
    </source>
</evidence>